<dbReference type="Pfam" id="PF13170">
    <property type="entry name" value="DUF4003"/>
    <property type="match status" value="1"/>
</dbReference>
<proteinExistence type="predicted"/>
<evidence type="ECO:0000313" key="2">
    <source>
        <dbReference type="Proteomes" id="UP000809829"/>
    </source>
</evidence>
<sequence length="327" mass="38183">MSTYNEKVTRYEEIYTMLKKKFKWSLADSRTFMMVASMYVVNKRDFDLERYSRLSDYIKNEVGTFSTLKSQERFTIAAMLDIRTDYPQQAFQPFIRIYEEFVQEGFSRNIFTYLSALILMTNESHNQHYQPQIERALQVYKGMRKNHFFLTSHSDYPLAVLLAAQDKEIDPLLQHVETLYNQLHANGFKKGNDLQFLSHILSLIDNQNRLVERTVELQDRFKQSGFKIKTMHYPSLGLMTLLDHSYQEIDKIQHVTALLNKEKAFKWYKDINFMMATSFVLSEQLDDTSLLETKMYTIMETILQAQQTAMMGTLIAASAASSSEGGA</sequence>
<evidence type="ECO:0000313" key="1">
    <source>
        <dbReference type="EMBL" id="MBM7703729.1"/>
    </source>
</evidence>
<accession>A0ABS2QZ46</accession>
<reference evidence="1 2" key="1">
    <citation type="submission" date="2021-01" db="EMBL/GenBank/DDBJ databases">
        <title>Genomic Encyclopedia of Type Strains, Phase IV (KMG-IV): sequencing the most valuable type-strain genomes for metagenomic binning, comparative biology and taxonomic classification.</title>
        <authorList>
            <person name="Goeker M."/>
        </authorList>
    </citation>
    <scope>NUCLEOTIDE SEQUENCE [LARGE SCALE GENOMIC DNA]</scope>
    <source>
        <strain evidence="1 2">DSM 104297</strain>
    </source>
</reference>
<dbReference type="RefSeq" id="WP_239583501.1">
    <property type="nucleotide sequence ID" value="NZ_JAFBFC010000004.1"/>
</dbReference>
<comment type="caution">
    <text evidence="1">The sequence shown here is derived from an EMBL/GenBank/DDBJ whole genome shotgun (WGS) entry which is preliminary data.</text>
</comment>
<protein>
    <recommendedName>
        <fullName evidence="3">DUF4003 domain-containing protein</fullName>
    </recommendedName>
</protein>
<dbReference type="EMBL" id="JAFBFC010000004">
    <property type="protein sequence ID" value="MBM7703729.1"/>
    <property type="molecule type" value="Genomic_DNA"/>
</dbReference>
<name>A0ABS2QZ46_9BACI</name>
<keyword evidence="2" id="KW-1185">Reference proteome</keyword>
<dbReference type="InterPro" id="IPR025062">
    <property type="entry name" value="DUF4003"/>
</dbReference>
<dbReference type="Proteomes" id="UP000809829">
    <property type="component" value="Unassembled WGS sequence"/>
</dbReference>
<organism evidence="1 2">
    <name type="scientific">Priestia iocasae</name>
    <dbReference type="NCBI Taxonomy" id="2291674"/>
    <lineage>
        <taxon>Bacteria</taxon>
        <taxon>Bacillati</taxon>
        <taxon>Bacillota</taxon>
        <taxon>Bacilli</taxon>
        <taxon>Bacillales</taxon>
        <taxon>Bacillaceae</taxon>
        <taxon>Priestia</taxon>
    </lineage>
</organism>
<evidence type="ECO:0008006" key="3">
    <source>
        <dbReference type="Google" id="ProtNLM"/>
    </source>
</evidence>
<gene>
    <name evidence="1" type="ORF">JOC83_002578</name>
</gene>